<evidence type="ECO:0000256" key="1">
    <source>
        <dbReference type="SAM" id="Phobius"/>
    </source>
</evidence>
<dbReference type="RefSeq" id="WP_105338820.1">
    <property type="nucleotide sequence ID" value="NZ_PUHZ01000025.1"/>
</dbReference>
<gene>
    <name evidence="2" type="ORF">C5Y93_28240</name>
</gene>
<reference evidence="2 3" key="1">
    <citation type="submission" date="2018-02" db="EMBL/GenBank/DDBJ databases">
        <title>Comparative genomes isolates from brazilian mangrove.</title>
        <authorList>
            <person name="Araujo J.E."/>
            <person name="Taketani R.G."/>
            <person name="Silva M.C.P."/>
            <person name="Loureco M.V."/>
            <person name="Andreote F.D."/>
        </authorList>
    </citation>
    <scope>NUCLEOTIDE SEQUENCE [LARGE SCALE GENOMIC DNA]</scope>
    <source>
        <strain evidence="2 3">Nap-Phe MGV</strain>
    </source>
</reference>
<keyword evidence="1" id="KW-0472">Membrane</keyword>
<proteinExistence type="predicted"/>
<dbReference type="AlphaFoldDB" id="A0A2S8GCT4"/>
<keyword evidence="1" id="KW-1133">Transmembrane helix</keyword>
<dbReference type="OrthoDB" id="9810382at2"/>
<dbReference type="Proteomes" id="UP000237819">
    <property type="component" value="Unassembled WGS sequence"/>
</dbReference>
<feature type="transmembrane region" description="Helical" evidence="1">
    <location>
        <begin position="67"/>
        <end position="88"/>
    </location>
</feature>
<feature type="transmembrane region" description="Helical" evidence="1">
    <location>
        <begin position="27"/>
        <end position="46"/>
    </location>
</feature>
<comment type="caution">
    <text evidence="2">The sequence shown here is derived from an EMBL/GenBank/DDBJ whole genome shotgun (WGS) entry which is preliminary data.</text>
</comment>
<keyword evidence="1" id="KW-0812">Transmembrane</keyword>
<name>A0A2S8GCT4_9BACT</name>
<feature type="transmembrane region" description="Helical" evidence="1">
    <location>
        <begin position="132"/>
        <end position="158"/>
    </location>
</feature>
<evidence type="ECO:0000313" key="2">
    <source>
        <dbReference type="EMBL" id="PQO42239.1"/>
    </source>
</evidence>
<dbReference type="EMBL" id="PUHZ01000025">
    <property type="protein sequence ID" value="PQO42239.1"/>
    <property type="molecule type" value="Genomic_DNA"/>
</dbReference>
<sequence length="364" mass="40220">MPFPFSLPLTSATYEFLYLVTFVTHHFAMHYVVAGCLLMIGACIWYRDDESALMTNPVIRALRDWMPFGLSAAITFGVAPLLFIQLIVPTHFYTANLLLGMRWMAVIPALIAAFYLLYVLKSQWFERLRWWQRALVAGVNAGLFVFIGFCWTANYLVATQPEKWPETFASGVLPISVLHVVSRGSVWMSIAFVTMASLASAQLAYLREGTATDADLPRSAWLRWLALPGLGLFAIASLGAVLLSQPGYAAIANGSGATWILLGMLCWGGLIYSWISDESAVSAGWTLPRLGLVLGLLFCAAVVRDLIRVATIDFIALFPKHEEVGKVEGFYLFLVTAVIVIGLIALSVRWVYQSFETEKPEADA</sequence>
<accession>A0A2S8GCT4</accession>
<evidence type="ECO:0000313" key="3">
    <source>
        <dbReference type="Proteomes" id="UP000237819"/>
    </source>
</evidence>
<feature type="transmembrane region" description="Helical" evidence="1">
    <location>
        <begin position="256"/>
        <end position="275"/>
    </location>
</feature>
<feature type="transmembrane region" description="Helical" evidence="1">
    <location>
        <begin position="225"/>
        <end position="244"/>
    </location>
</feature>
<feature type="transmembrane region" description="Helical" evidence="1">
    <location>
        <begin position="330"/>
        <end position="352"/>
    </location>
</feature>
<feature type="transmembrane region" description="Helical" evidence="1">
    <location>
        <begin position="100"/>
        <end position="120"/>
    </location>
</feature>
<protein>
    <submittedName>
        <fullName evidence="2">Uncharacterized protein</fullName>
    </submittedName>
</protein>
<organism evidence="2 3">
    <name type="scientific">Blastopirellula marina</name>
    <dbReference type="NCBI Taxonomy" id="124"/>
    <lineage>
        <taxon>Bacteria</taxon>
        <taxon>Pseudomonadati</taxon>
        <taxon>Planctomycetota</taxon>
        <taxon>Planctomycetia</taxon>
        <taxon>Pirellulales</taxon>
        <taxon>Pirellulaceae</taxon>
        <taxon>Blastopirellula</taxon>
    </lineage>
</organism>